<keyword evidence="18" id="KW-1185">Reference proteome</keyword>
<dbReference type="PANTHER" id="PTHR15469:SF0">
    <property type="entry name" value="NADH DEHYDROGENASE [UBIQUINONE] 1 BETA SUBCOMPLEX SUBUNIT 4"/>
    <property type="match status" value="1"/>
</dbReference>
<evidence type="ECO:0000313" key="17">
    <source>
        <dbReference type="EMBL" id="TRY69896.1"/>
    </source>
</evidence>
<keyword evidence="7" id="KW-0679">Respiratory chain</keyword>
<dbReference type="OrthoDB" id="5818798at2759"/>
<keyword evidence="11 16" id="KW-1133">Transmembrane helix</keyword>
<evidence type="ECO:0000256" key="10">
    <source>
        <dbReference type="ARBA" id="ARBA00022982"/>
    </source>
</evidence>
<evidence type="ECO:0000256" key="16">
    <source>
        <dbReference type="SAM" id="Phobius"/>
    </source>
</evidence>
<dbReference type="Pfam" id="PF07225">
    <property type="entry name" value="NDUF_B4"/>
    <property type="match status" value="1"/>
</dbReference>
<evidence type="ECO:0000313" key="18">
    <source>
        <dbReference type="Proteomes" id="UP000316079"/>
    </source>
</evidence>
<proteinExistence type="inferred from homology"/>
<evidence type="ECO:0000256" key="12">
    <source>
        <dbReference type="ARBA" id="ARBA00023128"/>
    </source>
</evidence>
<gene>
    <name evidence="17" type="ORF">DNTS_015357</name>
</gene>
<dbReference type="PANTHER" id="PTHR15469">
    <property type="entry name" value="NADH-UBIQUINONE OXIDOREDUCTASE B15 SUBUNIT"/>
    <property type="match status" value="1"/>
</dbReference>
<comment type="subunit">
    <text evidence="4">Complex I is composed of 45 different subunits.</text>
</comment>
<evidence type="ECO:0000256" key="7">
    <source>
        <dbReference type="ARBA" id="ARBA00022660"/>
    </source>
</evidence>
<keyword evidence="9" id="KW-0999">Mitochondrion inner membrane</keyword>
<dbReference type="InterPro" id="IPR009866">
    <property type="entry name" value="NADH_UbQ_OxRdtase_NDUFB4_su"/>
</dbReference>
<evidence type="ECO:0000256" key="6">
    <source>
        <dbReference type="ARBA" id="ARBA00022448"/>
    </source>
</evidence>
<reference evidence="17 18" key="1">
    <citation type="journal article" date="2019" name="Sci. Data">
        <title>Hybrid genome assembly and annotation of Danionella translucida.</title>
        <authorList>
            <person name="Kadobianskyi M."/>
            <person name="Schulze L."/>
            <person name="Schuelke M."/>
            <person name="Judkewitz B."/>
        </authorList>
    </citation>
    <scope>NUCLEOTIDE SEQUENCE [LARGE SCALE GENOMIC DNA]</scope>
    <source>
        <strain evidence="17 18">Bolton</strain>
    </source>
</reference>
<dbReference type="STRING" id="623744.A0A553NWT7"/>
<evidence type="ECO:0000256" key="1">
    <source>
        <dbReference type="ARBA" id="ARBA00003195"/>
    </source>
</evidence>
<evidence type="ECO:0000256" key="11">
    <source>
        <dbReference type="ARBA" id="ARBA00022989"/>
    </source>
</evidence>
<evidence type="ECO:0000256" key="9">
    <source>
        <dbReference type="ARBA" id="ARBA00022792"/>
    </source>
</evidence>
<keyword evidence="8 16" id="KW-0812">Transmembrane</keyword>
<evidence type="ECO:0000256" key="5">
    <source>
        <dbReference type="ARBA" id="ARBA00018681"/>
    </source>
</evidence>
<protein>
    <recommendedName>
        <fullName evidence="5">NADH dehydrogenase [ubiquinone] 1 beta subcomplex subunit 4</fullName>
    </recommendedName>
    <alternativeName>
        <fullName evidence="14">Complex I-B15</fullName>
    </alternativeName>
    <alternativeName>
        <fullName evidence="15">NADH-ubiquinone oxidoreductase B15 subunit</fullName>
    </alternativeName>
</protein>
<keyword evidence="6" id="KW-0813">Transport</keyword>
<evidence type="ECO:0000256" key="8">
    <source>
        <dbReference type="ARBA" id="ARBA00022692"/>
    </source>
</evidence>
<feature type="transmembrane region" description="Helical" evidence="16">
    <location>
        <begin position="89"/>
        <end position="106"/>
    </location>
</feature>
<evidence type="ECO:0000256" key="13">
    <source>
        <dbReference type="ARBA" id="ARBA00023136"/>
    </source>
</evidence>
<evidence type="ECO:0000256" key="2">
    <source>
        <dbReference type="ARBA" id="ARBA00004298"/>
    </source>
</evidence>
<dbReference type="AlphaFoldDB" id="A0A553NWT7"/>
<keyword evidence="12" id="KW-0496">Mitochondrion</keyword>
<dbReference type="GO" id="GO:0005743">
    <property type="term" value="C:mitochondrial inner membrane"/>
    <property type="evidence" value="ECO:0007669"/>
    <property type="project" value="UniProtKB-SubCell"/>
</dbReference>
<keyword evidence="10" id="KW-0249">Electron transport</keyword>
<comment type="subcellular location">
    <subcellularLocation>
        <location evidence="2">Mitochondrion inner membrane</location>
        <topology evidence="2">Single-pass membrane protein</topology>
        <orientation evidence="2">Matrix side</orientation>
    </subcellularLocation>
</comment>
<name>A0A553NWT7_9TELE</name>
<evidence type="ECO:0000256" key="15">
    <source>
        <dbReference type="ARBA" id="ARBA00030987"/>
    </source>
</evidence>
<comment type="function">
    <text evidence="1">Accessory subunit of the mitochondrial membrane respiratory chain NADH dehydrogenase (Complex I), that is believed not to be involved in catalysis. Complex I functions in the transfer of electrons from NADH to the respiratory chain. The immediate electron acceptor for the enzyme is believed to be ubiquinone.</text>
</comment>
<dbReference type="EMBL" id="SRMA01026774">
    <property type="protein sequence ID" value="TRY69896.1"/>
    <property type="molecule type" value="Genomic_DNA"/>
</dbReference>
<evidence type="ECO:0000256" key="3">
    <source>
        <dbReference type="ARBA" id="ARBA00007260"/>
    </source>
</evidence>
<keyword evidence="13 16" id="KW-0472">Membrane</keyword>
<feature type="non-terminal residue" evidence="17">
    <location>
        <position position="118"/>
    </location>
</feature>
<accession>A0A553NWT7</accession>
<sequence>MSKQRVYKPAPLATVPKTLNPDEYYNLSPEYRRIEEKRAALRAQLKREFLLKLNDPYRKKLIEDPAFIRWTYVRNNFYPNFRPTPKSSMIGLFSSIVPLVVMYNVIKHDRVSTNTPIT</sequence>
<organism evidence="17 18">
    <name type="scientific">Danionella cerebrum</name>
    <dbReference type="NCBI Taxonomy" id="2873325"/>
    <lineage>
        <taxon>Eukaryota</taxon>
        <taxon>Metazoa</taxon>
        <taxon>Chordata</taxon>
        <taxon>Craniata</taxon>
        <taxon>Vertebrata</taxon>
        <taxon>Euteleostomi</taxon>
        <taxon>Actinopterygii</taxon>
        <taxon>Neopterygii</taxon>
        <taxon>Teleostei</taxon>
        <taxon>Ostariophysi</taxon>
        <taxon>Cypriniformes</taxon>
        <taxon>Danionidae</taxon>
        <taxon>Danioninae</taxon>
        <taxon>Danionella</taxon>
    </lineage>
</organism>
<comment type="similarity">
    <text evidence="3">Belongs to the complex I NDUFB4 subunit family.</text>
</comment>
<comment type="caution">
    <text evidence="17">The sequence shown here is derived from an EMBL/GenBank/DDBJ whole genome shotgun (WGS) entry which is preliminary data.</text>
</comment>
<dbReference type="Proteomes" id="UP000316079">
    <property type="component" value="Unassembled WGS sequence"/>
</dbReference>
<evidence type="ECO:0000256" key="14">
    <source>
        <dbReference type="ARBA" id="ARBA00030212"/>
    </source>
</evidence>
<evidence type="ECO:0000256" key="4">
    <source>
        <dbReference type="ARBA" id="ARBA00011533"/>
    </source>
</evidence>